<comment type="caution">
    <text evidence="2">The sequence shown here is derived from an EMBL/GenBank/DDBJ whole genome shotgun (WGS) entry which is preliminary data.</text>
</comment>
<evidence type="ECO:0000313" key="3">
    <source>
        <dbReference type="Proteomes" id="UP000092612"/>
    </source>
</evidence>
<keyword evidence="1" id="KW-1133">Transmembrane helix</keyword>
<evidence type="ECO:0000256" key="1">
    <source>
        <dbReference type="SAM" id="Phobius"/>
    </source>
</evidence>
<feature type="transmembrane region" description="Helical" evidence="1">
    <location>
        <begin position="12"/>
        <end position="29"/>
    </location>
</feature>
<sequence length="537" mass="63427">MPFLRILKNNKIIFLILCIFFSTTYYSQIKTKIRGKILDKTTKLPVSYATILLKKNSLGLYANEEGDFLISNSLKYQSDTIIISSIGYKKIYLPIKGLSKKEINKIYLHQVKETLDEITIVSNKKKNKVPSKSLIKEAIKRIPQNYPSSSFSILSYYRDYLKRNGTYYNLNEAIIQTIDSGFLTPHYKNNFRLLSYKNNPNFTRESFIPDDYDSINQSPDYQNPKKYVPYAKIPNKGGNELFILLGHDPLRNYNTTSFSFINKLKRDFIKNHSFKKPIKIFQDETMFYKVPFYTHKNIIYNGKPVHKDANKNVIDTKEQQTDIALIEGEIVINPKDYTIHQIKYKAILESTKKQVYELRLEYGYIDNTKSLMRLNYVSFNNEFFTVDNNDKDYFKIVNYKRKDNYLSIKTNAVIDAKNATNKSLYNIYNKKDKIKIKIKNVKIVGNEIRVFFKHPYQLNLELKIDIRNIKDNKGRIINQKKLLRYYQFRELFVQQFNKEVSFTNKCYMQNVPLHKNCISKSAETKDFLMNSPFQKID</sequence>
<reference evidence="3" key="1">
    <citation type="submission" date="2016-02" db="EMBL/GenBank/DDBJ databases">
        <title>Paenibacillus sp. LPB0068, isolated from Crassostrea gigas.</title>
        <authorList>
            <person name="Shin S.-K."/>
            <person name="Yi H."/>
        </authorList>
    </citation>
    <scope>NUCLEOTIDE SEQUENCE [LARGE SCALE GENOMIC DNA]</scope>
    <source>
        <strain evidence="3">KCTC 23969</strain>
    </source>
</reference>
<name>A0A1B8U584_9FLAO</name>
<dbReference type="Pfam" id="PF13715">
    <property type="entry name" value="CarbopepD_reg_2"/>
    <property type="match status" value="1"/>
</dbReference>
<accession>A0A1B8U584</accession>
<dbReference type="AlphaFoldDB" id="A0A1B8U584"/>
<dbReference type="OrthoDB" id="1201225at2"/>
<dbReference type="InterPro" id="IPR008969">
    <property type="entry name" value="CarboxyPept-like_regulatory"/>
</dbReference>
<dbReference type="RefSeq" id="WP_068357991.1">
    <property type="nucleotide sequence ID" value="NZ_CP019337.1"/>
</dbReference>
<organism evidence="2 3">
    <name type="scientific">Polaribacter reichenbachii</name>
    <dbReference type="NCBI Taxonomy" id="996801"/>
    <lineage>
        <taxon>Bacteria</taxon>
        <taxon>Pseudomonadati</taxon>
        <taxon>Bacteroidota</taxon>
        <taxon>Flavobacteriia</taxon>
        <taxon>Flavobacteriales</taxon>
        <taxon>Flavobacteriaceae</taxon>
    </lineage>
</organism>
<dbReference type="KEGG" id="prn:BW723_15595"/>
<protein>
    <recommendedName>
        <fullName evidence="4">Carboxypeptidase-like regulatory domain-containing protein</fullName>
    </recommendedName>
</protein>
<evidence type="ECO:0000313" key="2">
    <source>
        <dbReference type="EMBL" id="OBY67024.1"/>
    </source>
</evidence>
<proteinExistence type="predicted"/>
<keyword evidence="1" id="KW-0472">Membrane</keyword>
<keyword evidence="1" id="KW-0812">Transmembrane</keyword>
<keyword evidence="3" id="KW-1185">Reference proteome</keyword>
<dbReference type="SUPFAM" id="SSF49464">
    <property type="entry name" value="Carboxypeptidase regulatory domain-like"/>
    <property type="match status" value="1"/>
</dbReference>
<dbReference type="EMBL" id="LSFL01000009">
    <property type="protein sequence ID" value="OBY67024.1"/>
    <property type="molecule type" value="Genomic_DNA"/>
</dbReference>
<gene>
    <name evidence="2" type="ORF">LPB301_04190</name>
</gene>
<evidence type="ECO:0008006" key="4">
    <source>
        <dbReference type="Google" id="ProtNLM"/>
    </source>
</evidence>
<dbReference type="STRING" id="996801.BW723_15595"/>
<dbReference type="Proteomes" id="UP000092612">
    <property type="component" value="Unassembled WGS sequence"/>
</dbReference>